<comment type="similarity">
    <text evidence="1">Belongs to the thymidylate kinase family.</text>
</comment>
<dbReference type="PANTHER" id="PTHR10344:SF4">
    <property type="entry name" value="UMP-CMP KINASE 2, MITOCHONDRIAL"/>
    <property type="match status" value="1"/>
</dbReference>
<keyword evidence="5" id="KW-0378">Hydrolase</keyword>
<feature type="domain" description="Thymidylate kinase-like" evidence="4">
    <location>
        <begin position="14"/>
        <end position="195"/>
    </location>
</feature>
<keyword evidence="6" id="KW-1185">Reference proteome</keyword>
<dbReference type="EMBL" id="JASBAN010000001">
    <property type="protein sequence ID" value="MDI2112527.1"/>
    <property type="molecule type" value="Genomic_DNA"/>
</dbReference>
<dbReference type="PANTHER" id="PTHR10344">
    <property type="entry name" value="THYMIDYLATE KINASE"/>
    <property type="match status" value="1"/>
</dbReference>
<evidence type="ECO:0000259" key="4">
    <source>
        <dbReference type="Pfam" id="PF02223"/>
    </source>
</evidence>
<evidence type="ECO:0000313" key="6">
    <source>
        <dbReference type="Proteomes" id="UP001431775"/>
    </source>
</evidence>
<dbReference type="InterPro" id="IPR027417">
    <property type="entry name" value="P-loop_NTPase"/>
</dbReference>
<gene>
    <name evidence="5" type="ORF">QJV33_04340</name>
</gene>
<dbReference type="Gene3D" id="3.40.50.300">
    <property type="entry name" value="P-loop containing nucleotide triphosphate hydrolases"/>
    <property type="match status" value="1"/>
</dbReference>
<dbReference type="GO" id="GO:0016787">
    <property type="term" value="F:hydrolase activity"/>
    <property type="evidence" value="ECO:0007669"/>
    <property type="project" value="UniProtKB-KW"/>
</dbReference>
<keyword evidence="3" id="KW-0067">ATP-binding</keyword>
<protein>
    <submittedName>
        <fullName evidence="5">Nucleoside triphosphate hydrolase</fullName>
    </submittedName>
</protein>
<sequence length="229" mass="26068">MKRNVNLPVIAIIGADGSGKSTVCSELVSWLEGQYPVCLCHLGRQTGNIGRMIAKLPFFGKKLDHKIAGKANKARSDKGPKAGVACIMFLLSLKRVYRFYKMLQLKKRGFLIITDRYPQISVIGGLDGPDLSIDHPENIISRWLTRWERHLYRWMTNHKPDLVIRLNVDLDTAMKRKPDHRLSSMVKKIDSIKKITFNGAPIIDLYSHKQPLEEVIQEAKKAIQNILVK</sequence>
<name>A0ABT6Q6K6_9PROT</name>
<reference evidence="5" key="1">
    <citation type="submission" date="2023-05" db="EMBL/GenBank/DDBJ databases">
        <title>Whole genome sequence of Commensalibacter sp.</title>
        <authorList>
            <person name="Charoenyingcharoen P."/>
            <person name="Yukphan P."/>
        </authorList>
    </citation>
    <scope>NUCLEOTIDE SEQUENCE</scope>
    <source>
        <strain evidence="5">TBRC 10068</strain>
    </source>
</reference>
<evidence type="ECO:0000256" key="1">
    <source>
        <dbReference type="ARBA" id="ARBA00009776"/>
    </source>
</evidence>
<evidence type="ECO:0000256" key="3">
    <source>
        <dbReference type="ARBA" id="ARBA00022840"/>
    </source>
</evidence>
<dbReference type="InterPro" id="IPR039430">
    <property type="entry name" value="Thymidylate_kin-like_dom"/>
</dbReference>
<accession>A0ABT6Q6K6</accession>
<organism evidence="5 6">
    <name type="scientific">Commensalibacter nepenthis</name>
    <dbReference type="NCBI Taxonomy" id="3043872"/>
    <lineage>
        <taxon>Bacteria</taxon>
        <taxon>Pseudomonadati</taxon>
        <taxon>Pseudomonadota</taxon>
        <taxon>Alphaproteobacteria</taxon>
        <taxon>Acetobacterales</taxon>
        <taxon>Acetobacteraceae</taxon>
    </lineage>
</organism>
<dbReference type="Pfam" id="PF02223">
    <property type="entry name" value="Thymidylate_kin"/>
    <property type="match status" value="1"/>
</dbReference>
<evidence type="ECO:0000313" key="5">
    <source>
        <dbReference type="EMBL" id="MDI2112527.1"/>
    </source>
</evidence>
<evidence type="ECO:0000256" key="2">
    <source>
        <dbReference type="ARBA" id="ARBA00022741"/>
    </source>
</evidence>
<dbReference type="RefSeq" id="WP_281462165.1">
    <property type="nucleotide sequence ID" value="NZ_JASBAN010000001.1"/>
</dbReference>
<keyword evidence="2" id="KW-0547">Nucleotide-binding</keyword>
<comment type="caution">
    <text evidence="5">The sequence shown here is derived from an EMBL/GenBank/DDBJ whole genome shotgun (WGS) entry which is preliminary data.</text>
</comment>
<proteinExistence type="inferred from homology"/>
<dbReference type="Proteomes" id="UP001431775">
    <property type="component" value="Unassembled WGS sequence"/>
</dbReference>
<dbReference type="SUPFAM" id="SSF52540">
    <property type="entry name" value="P-loop containing nucleoside triphosphate hydrolases"/>
    <property type="match status" value="1"/>
</dbReference>